<dbReference type="Proteomes" id="UP001497497">
    <property type="component" value="Unassembled WGS sequence"/>
</dbReference>
<accession>A0AAV2I0K6</accession>
<reference evidence="1 2" key="1">
    <citation type="submission" date="2024-04" db="EMBL/GenBank/DDBJ databases">
        <authorList>
            <consortium name="Genoscope - CEA"/>
            <person name="William W."/>
        </authorList>
    </citation>
    <scope>NUCLEOTIDE SEQUENCE [LARGE SCALE GENOMIC DNA]</scope>
</reference>
<evidence type="ECO:0000313" key="1">
    <source>
        <dbReference type="EMBL" id="CAL1539609.1"/>
    </source>
</evidence>
<organism evidence="1 2">
    <name type="scientific">Lymnaea stagnalis</name>
    <name type="common">Great pond snail</name>
    <name type="synonym">Helix stagnalis</name>
    <dbReference type="NCBI Taxonomy" id="6523"/>
    <lineage>
        <taxon>Eukaryota</taxon>
        <taxon>Metazoa</taxon>
        <taxon>Spiralia</taxon>
        <taxon>Lophotrochozoa</taxon>
        <taxon>Mollusca</taxon>
        <taxon>Gastropoda</taxon>
        <taxon>Heterobranchia</taxon>
        <taxon>Euthyneura</taxon>
        <taxon>Panpulmonata</taxon>
        <taxon>Hygrophila</taxon>
        <taxon>Lymnaeoidea</taxon>
        <taxon>Lymnaeidae</taxon>
        <taxon>Lymnaea</taxon>
    </lineage>
</organism>
<dbReference type="EMBL" id="CAXITT010000345">
    <property type="protein sequence ID" value="CAL1539609.1"/>
    <property type="molecule type" value="Genomic_DNA"/>
</dbReference>
<protein>
    <submittedName>
        <fullName evidence="1">Uncharacterized protein</fullName>
    </submittedName>
</protein>
<evidence type="ECO:0000313" key="2">
    <source>
        <dbReference type="Proteomes" id="UP001497497"/>
    </source>
</evidence>
<sequence length="63" mass="7467">MYQTFQGWAIKNYGDSGKTKTVTRNKYHRIVRILTGEEQFSAENSKFRFWVKAKGFRLSSDEE</sequence>
<name>A0AAV2I0K6_LYMST</name>
<comment type="caution">
    <text evidence="1">The sequence shown here is derived from an EMBL/GenBank/DDBJ whole genome shotgun (WGS) entry which is preliminary data.</text>
</comment>
<keyword evidence="2" id="KW-1185">Reference proteome</keyword>
<gene>
    <name evidence="1" type="ORF">GSLYS_00013342001</name>
</gene>
<proteinExistence type="predicted"/>
<feature type="non-terminal residue" evidence="1">
    <location>
        <position position="63"/>
    </location>
</feature>
<dbReference type="AlphaFoldDB" id="A0AAV2I0K6"/>